<dbReference type="PANTHER" id="PTHR33713">
    <property type="entry name" value="ANTITOXIN YAFN-RELATED"/>
    <property type="match status" value="1"/>
</dbReference>
<proteinExistence type="inferred from homology"/>
<dbReference type="NCBIfam" id="TIGR01552">
    <property type="entry name" value="phd_fam"/>
    <property type="match status" value="1"/>
</dbReference>
<name>A0AB33K4A0_9ACTN</name>
<dbReference type="InterPro" id="IPR036165">
    <property type="entry name" value="YefM-like_sf"/>
</dbReference>
<dbReference type="InterPro" id="IPR051405">
    <property type="entry name" value="phD/YefM_antitoxin"/>
</dbReference>
<protein>
    <recommendedName>
        <fullName evidence="2">Antitoxin</fullName>
    </recommendedName>
</protein>
<dbReference type="InterPro" id="IPR006442">
    <property type="entry name" value="Antitoxin_Phd/YefM"/>
</dbReference>
<comment type="function">
    <text evidence="2">Antitoxin component of a type II toxin-antitoxin (TA) system.</text>
</comment>
<dbReference type="AlphaFoldDB" id="A0AB33K4A0"/>
<dbReference type="Pfam" id="PF02604">
    <property type="entry name" value="PhdYeFM_antitox"/>
    <property type="match status" value="1"/>
</dbReference>
<evidence type="ECO:0000313" key="3">
    <source>
        <dbReference type="EMBL" id="BFP48309.1"/>
    </source>
</evidence>
<dbReference type="EMBL" id="AP035881">
    <property type="protein sequence ID" value="BFP48309.1"/>
    <property type="molecule type" value="Genomic_DNA"/>
</dbReference>
<dbReference type="SUPFAM" id="SSF143120">
    <property type="entry name" value="YefM-like"/>
    <property type="match status" value="1"/>
</dbReference>
<comment type="similarity">
    <text evidence="1 2">Belongs to the phD/YefM antitoxin family.</text>
</comment>
<evidence type="ECO:0000256" key="1">
    <source>
        <dbReference type="ARBA" id="ARBA00009981"/>
    </source>
</evidence>
<dbReference type="PANTHER" id="PTHR33713:SF9">
    <property type="entry name" value="ANTITOXIN"/>
    <property type="match status" value="1"/>
</dbReference>
<gene>
    <name evidence="3" type="ORF">KCMC57_46770</name>
</gene>
<accession>A0AB33K4A0</accession>
<dbReference type="RefSeq" id="WP_407990550.1">
    <property type="nucleotide sequence ID" value="NZ_AP035881.2"/>
</dbReference>
<sequence length="84" mass="9700">MRWQVQEAKQKFSEVLRLAEAEGPQVVTRHGDEVAVVIDIREYRRLKGEEMDLRDYLLQGPTIEGLEIDRSTEPTRAVDFGGDR</sequence>
<evidence type="ECO:0000256" key="2">
    <source>
        <dbReference type="RuleBase" id="RU362080"/>
    </source>
</evidence>
<dbReference type="Gene3D" id="3.40.1620.10">
    <property type="entry name" value="YefM-like domain"/>
    <property type="match status" value="1"/>
</dbReference>
<organism evidence="3">
    <name type="scientific">Kitasatospora sp. CMC57</name>
    <dbReference type="NCBI Taxonomy" id="3231513"/>
    <lineage>
        <taxon>Bacteria</taxon>
        <taxon>Bacillati</taxon>
        <taxon>Actinomycetota</taxon>
        <taxon>Actinomycetes</taxon>
        <taxon>Kitasatosporales</taxon>
        <taxon>Streptomycetaceae</taxon>
        <taxon>Kitasatospora</taxon>
    </lineage>
</organism>
<reference evidence="3" key="1">
    <citation type="submission" date="2024-07" db="EMBL/GenBank/DDBJ databases">
        <title>Complete genome sequences of cellulolytic bacteria, Kitasatospora sp. CMC57 and Streptomyces sp. CMC78, isolated from Japanese agricultural soil.</title>
        <authorList>
            <person name="Hashimoto T."/>
            <person name="Ito M."/>
            <person name="Iwamoto M."/>
            <person name="Fukahori D."/>
            <person name="Shoda T."/>
            <person name="Sakoda M."/>
            <person name="Morohoshi T."/>
            <person name="Mitsuboshi M."/>
            <person name="Nishizawa T."/>
        </authorList>
    </citation>
    <scope>NUCLEOTIDE SEQUENCE</scope>
    <source>
        <strain evidence="3">CMC57</strain>
    </source>
</reference>